<evidence type="ECO:0000313" key="1">
    <source>
        <dbReference type="EMBL" id="MEM0516357.1"/>
    </source>
</evidence>
<proteinExistence type="predicted"/>
<gene>
    <name evidence="1" type="ORF">WCN91_13205</name>
</gene>
<keyword evidence="2" id="KW-1185">Reference proteome</keyword>
<protein>
    <submittedName>
        <fullName evidence="1">Uncharacterized protein</fullName>
    </submittedName>
</protein>
<evidence type="ECO:0000313" key="2">
    <source>
        <dbReference type="Proteomes" id="UP001447008"/>
    </source>
</evidence>
<dbReference type="EMBL" id="JBCGCU010000017">
    <property type="protein sequence ID" value="MEM0516357.1"/>
    <property type="molecule type" value="Genomic_DNA"/>
</dbReference>
<dbReference type="Proteomes" id="UP001447008">
    <property type="component" value="Unassembled WGS sequence"/>
</dbReference>
<name>A0ABU9MYQ6_9GAMM</name>
<organism evidence="1 2">
    <name type="scientific">Pseudoalteromonas qingdaonensis</name>
    <dbReference type="NCBI Taxonomy" id="3131913"/>
    <lineage>
        <taxon>Bacteria</taxon>
        <taxon>Pseudomonadati</taxon>
        <taxon>Pseudomonadota</taxon>
        <taxon>Gammaproteobacteria</taxon>
        <taxon>Alteromonadales</taxon>
        <taxon>Pseudoalteromonadaceae</taxon>
        <taxon>Pseudoalteromonas</taxon>
    </lineage>
</organism>
<reference evidence="1 2" key="1">
    <citation type="submission" date="2024-03" db="EMBL/GenBank/DDBJ databases">
        <title>Pseudoalteromonas qingdaonensis sp. nov., isolated from the intestines of marine benthic organisms.</title>
        <authorList>
            <person name="Lin X."/>
            <person name="Fang S."/>
            <person name="Hu X."/>
        </authorList>
    </citation>
    <scope>NUCLEOTIDE SEQUENCE [LARGE SCALE GENOMIC DNA]</scope>
    <source>
        <strain evidence="1 2">YIC-827</strain>
    </source>
</reference>
<accession>A0ABU9MYQ6</accession>
<dbReference type="RefSeq" id="WP_342679793.1">
    <property type="nucleotide sequence ID" value="NZ_JBCGCU010000017.1"/>
</dbReference>
<sequence>MIFDANEPILIIGNAPITEDISAAVETYARVVRFNFCAGMPRHLDRKCTDLWLSGRGRQAHKLVHSHLDIDAQQLQSVVVTDPTPNPLTQRCFCLLGRQGSLDHGEALVTKFAPAHSKTRITALARKQLLTELLSLGQPECKPKWPSSGTQAIAHFVATGAPVHITGFGFQGWKRHPWLLEQRYVAKLQEQGKLSYLC</sequence>
<comment type="caution">
    <text evidence="1">The sequence shown here is derived from an EMBL/GenBank/DDBJ whole genome shotgun (WGS) entry which is preliminary data.</text>
</comment>